<evidence type="ECO:0000313" key="2">
    <source>
        <dbReference type="Proteomes" id="UP000011718"/>
    </source>
</evidence>
<name>M1Q0Q3_METMZ</name>
<protein>
    <submittedName>
        <fullName evidence="1">Uncharacterized protein</fullName>
    </submittedName>
</protein>
<accession>M1Q0Q3</accession>
<dbReference type="BioCyc" id="MMAZ1236903:G139K-401-MONOMER"/>
<reference evidence="1 2" key="1">
    <citation type="journal article" date="2013" name="Genome Announc.">
        <title>Complete Genome of a Methanosarcina mazei Strain Isolated from Sediment Samples from an Amazonian Flooded Area.</title>
        <authorList>
            <person name="Assis das Gracas D."/>
            <person name="Thiago Juca Ramos R."/>
            <person name="Vieira Araujo A.C."/>
            <person name="Zahlouth R."/>
            <person name="Ribeiro Carneiro A."/>
            <person name="Souza Lopes T."/>
            <person name="Azevedo Barauna R."/>
            <person name="Azevedo V."/>
            <person name="Cruz Schneider M.P."/>
            <person name="Pellizari V.H."/>
            <person name="Silva A."/>
        </authorList>
    </citation>
    <scope>NUCLEOTIDE SEQUENCE [LARGE SCALE GENOMIC DNA]</scope>
    <source>
        <strain evidence="1 2">Tuc01</strain>
    </source>
</reference>
<dbReference type="HOGENOM" id="CLU_3075357_0_0_2"/>
<dbReference type="AlphaFoldDB" id="M1Q0Q3"/>
<dbReference type="EMBL" id="CP004144">
    <property type="protein sequence ID" value="AGF95850.1"/>
    <property type="molecule type" value="Genomic_DNA"/>
</dbReference>
<evidence type="ECO:0000313" key="1">
    <source>
        <dbReference type="EMBL" id="AGF95850.1"/>
    </source>
</evidence>
<gene>
    <name evidence="1" type="ORF">MmTuc01_0410</name>
</gene>
<proteinExistence type="predicted"/>
<dbReference type="KEGG" id="mmaz:MmTuc01_0410"/>
<sequence length="52" mass="5739">MEFMCTGNTSKLHKQSYSKSSDKILPVPSPAEWAFPISTLTKTPLSRSPKPS</sequence>
<organism evidence="1 2">
    <name type="scientific">Methanosarcina mazei Tuc01</name>
    <dbReference type="NCBI Taxonomy" id="1236903"/>
    <lineage>
        <taxon>Archaea</taxon>
        <taxon>Methanobacteriati</taxon>
        <taxon>Methanobacteriota</taxon>
        <taxon>Stenosarchaea group</taxon>
        <taxon>Methanomicrobia</taxon>
        <taxon>Methanosarcinales</taxon>
        <taxon>Methanosarcinaceae</taxon>
        <taxon>Methanosarcina</taxon>
    </lineage>
</organism>
<dbReference type="Proteomes" id="UP000011718">
    <property type="component" value="Chromosome"/>
</dbReference>